<proteinExistence type="predicted"/>
<dbReference type="PANTHER" id="PTHR34957:SF1">
    <property type="entry name" value="NUCLEAR TRANSPORT FACTOR 2 (NTF2) FAMILY PROTEIN"/>
    <property type="match status" value="1"/>
</dbReference>
<protein>
    <recommendedName>
        <fullName evidence="2">SnoaL-like domain-containing protein</fullName>
    </recommendedName>
</protein>
<dbReference type="Pfam" id="PF13474">
    <property type="entry name" value="SnoaL_3"/>
    <property type="match status" value="1"/>
</dbReference>
<reference evidence="4" key="1">
    <citation type="journal article" date="2019" name="Int. J. Syst. Evol. Microbiol.">
        <title>The Global Catalogue of Microorganisms (GCM) 10K type strain sequencing project: providing services to taxonomists for standard genome sequencing and annotation.</title>
        <authorList>
            <consortium name="The Broad Institute Genomics Platform"/>
            <consortium name="The Broad Institute Genome Sequencing Center for Infectious Disease"/>
            <person name="Wu L."/>
            <person name="Ma J."/>
        </authorList>
    </citation>
    <scope>NUCLEOTIDE SEQUENCE [LARGE SCALE GENOMIC DNA]</scope>
    <source>
        <strain evidence="4">NBRC 109341</strain>
    </source>
</reference>
<dbReference type="InterPro" id="IPR037401">
    <property type="entry name" value="SnoaL-like"/>
</dbReference>
<dbReference type="Proteomes" id="UP001156903">
    <property type="component" value="Unassembled WGS sequence"/>
</dbReference>
<gene>
    <name evidence="3" type="ORF">GCM10007935_36190</name>
</gene>
<evidence type="ECO:0000313" key="4">
    <source>
        <dbReference type="Proteomes" id="UP001156903"/>
    </source>
</evidence>
<dbReference type="InterPro" id="IPR032710">
    <property type="entry name" value="NTF2-like_dom_sf"/>
</dbReference>
<dbReference type="SUPFAM" id="SSF54427">
    <property type="entry name" value="NTF2-like"/>
    <property type="match status" value="1"/>
</dbReference>
<evidence type="ECO:0000256" key="1">
    <source>
        <dbReference type="SAM" id="MobiDB-lite"/>
    </source>
</evidence>
<comment type="caution">
    <text evidence="3">The sequence shown here is derived from an EMBL/GenBank/DDBJ whole genome shotgun (WGS) entry which is preliminary data.</text>
</comment>
<keyword evidence="4" id="KW-1185">Reference proteome</keyword>
<feature type="domain" description="SnoaL-like" evidence="2">
    <location>
        <begin position="19"/>
        <end position="131"/>
    </location>
</feature>
<evidence type="ECO:0000313" key="3">
    <source>
        <dbReference type="EMBL" id="GLS16179.1"/>
    </source>
</evidence>
<sequence length="149" mass="16122">MPAARKPRMLPNTPDEVEHAFYEALQHGDLERVMACWADEDDVVCVHPGGARLIGHAAVRAVYGQLLADGPLRVHAERVRRLDAGSCSVHSVAERVDLPGNDGGQQAWVVATNVYAKTVQGWRLVAHHASPGRGEEPQEATEGQAALLH</sequence>
<name>A0ABQ6C7R8_9BURK</name>
<accession>A0ABQ6C7R8</accession>
<evidence type="ECO:0000259" key="2">
    <source>
        <dbReference type="Pfam" id="PF13474"/>
    </source>
</evidence>
<organism evidence="3 4">
    <name type="scientific">Hydrogenophaga electricum</name>
    <dbReference type="NCBI Taxonomy" id="1230953"/>
    <lineage>
        <taxon>Bacteria</taxon>
        <taxon>Pseudomonadati</taxon>
        <taxon>Pseudomonadota</taxon>
        <taxon>Betaproteobacteria</taxon>
        <taxon>Burkholderiales</taxon>
        <taxon>Comamonadaceae</taxon>
        <taxon>Hydrogenophaga</taxon>
    </lineage>
</organism>
<feature type="region of interest" description="Disordered" evidence="1">
    <location>
        <begin position="129"/>
        <end position="149"/>
    </location>
</feature>
<dbReference type="EMBL" id="BSPB01000046">
    <property type="protein sequence ID" value="GLS16179.1"/>
    <property type="molecule type" value="Genomic_DNA"/>
</dbReference>
<dbReference type="Gene3D" id="3.10.450.50">
    <property type="match status" value="1"/>
</dbReference>
<dbReference type="PANTHER" id="PTHR34957">
    <property type="entry name" value="NUCLEAR TRANSPORT FACTOR 2 (NTF2) FAMILY PROTEIN"/>
    <property type="match status" value="1"/>
</dbReference>